<evidence type="ECO:0000256" key="1">
    <source>
        <dbReference type="SAM" id="MobiDB-lite"/>
    </source>
</evidence>
<accession>A0A9J6E2V6</accession>
<gene>
    <name evidence="2" type="ORF">HPB51_017704</name>
</gene>
<dbReference type="VEuPathDB" id="VectorBase:LOC119167684"/>
<keyword evidence="3" id="KW-1185">Reference proteome</keyword>
<dbReference type="Proteomes" id="UP000821866">
    <property type="component" value="Chromosome 4"/>
</dbReference>
<evidence type="ECO:0000313" key="2">
    <source>
        <dbReference type="EMBL" id="KAH8028578.1"/>
    </source>
</evidence>
<dbReference type="EMBL" id="JABSTU010000006">
    <property type="protein sequence ID" value="KAH8028578.1"/>
    <property type="molecule type" value="Genomic_DNA"/>
</dbReference>
<feature type="region of interest" description="Disordered" evidence="1">
    <location>
        <begin position="161"/>
        <end position="225"/>
    </location>
</feature>
<name>A0A9J6E2V6_RHIMP</name>
<proteinExistence type="predicted"/>
<evidence type="ECO:0000313" key="3">
    <source>
        <dbReference type="Proteomes" id="UP000821866"/>
    </source>
</evidence>
<reference evidence="2" key="1">
    <citation type="journal article" date="2020" name="Cell">
        <title>Large-Scale Comparative Analyses of Tick Genomes Elucidate Their Genetic Diversity and Vector Capacities.</title>
        <authorList>
            <consortium name="Tick Genome and Microbiome Consortium (TIGMIC)"/>
            <person name="Jia N."/>
            <person name="Wang J."/>
            <person name="Shi W."/>
            <person name="Du L."/>
            <person name="Sun Y."/>
            <person name="Zhan W."/>
            <person name="Jiang J.F."/>
            <person name="Wang Q."/>
            <person name="Zhang B."/>
            <person name="Ji P."/>
            <person name="Bell-Sakyi L."/>
            <person name="Cui X.M."/>
            <person name="Yuan T.T."/>
            <person name="Jiang B.G."/>
            <person name="Yang W.F."/>
            <person name="Lam T.T."/>
            <person name="Chang Q.C."/>
            <person name="Ding S.J."/>
            <person name="Wang X.J."/>
            <person name="Zhu J.G."/>
            <person name="Ruan X.D."/>
            <person name="Zhao L."/>
            <person name="Wei J.T."/>
            <person name="Ye R.Z."/>
            <person name="Que T.C."/>
            <person name="Du C.H."/>
            <person name="Zhou Y.H."/>
            <person name="Cheng J.X."/>
            <person name="Dai P.F."/>
            <person name="Guo W.B."/>
            <person name="Han X.H."/>
            <person name="Huang E.J."/>
            <person name="Li L.F."/>
            <person name="Wei W."/>
            <person name="Gao Y.C."/>
            <person name="Liu J.Z."/>
            <person name="Shao H.Z."/>
            <person name="Wang X."/>
            <person name="Wang C.C."/>
            <person name="Yang T.C."/>
            <person name="Huo Q.B."/>
            <person name="Li W."/>
            <person name="Chen H.Y."/>
            <person name="Chen S.E."/>
            <person name="Zhou L.G."/>
            <person name="Ni X.B."/>
            <person name="Tian J.H."/>
            <person name="Sheng Y."/>
            <person name="Liu T."/>
            <person name="Pan Y.S."/>
            <person name="Xia L.Y."/>
            <person name="Li J."/>
            <person name="Zhao F."/>
            <person name="Cao W.C."/>
        </authorList>
    </citation>
    <scope>NUCLEOTIDE SEQUENCE</scope>
    <source>
        <strain evidence="2">Rmic-2018</strain>
    </source>
</reference>
<reference evidence="2" key="2">
    <citation type="submission" date="2021-09" db="EMBL/GenBank/DDBJ databases">
        <authorList>
            <person name="Jia N."/>
            <person name="Wang J."/>
            <person name="Shi W."/>
            <person name="Du L."/>
            <person name="Sun Y."/>
            <person name="Zhan W."/>
            <person name="Jiang J."/>
            <person name="Wang Q."/>
            <person name="Zhang B."/>
            <person name="Ji P."/>
            <person name="Sakyi L.B."/>
            <person name="Cui X."/>
            <person name="Yuan T."/>
            <person name="Jiang B."/>
            <person name="Yang W."/>
            <person name="Lam T.T.-Y."/>
            <person name="Chang Q."/>
            <person name="Ding S."/>
            <person name="Wang X."/>
            <person name="Zhu J."/>
            <person name="Ruan X."/>
            <person name="Zhao L."/>
            <person name="Wei J."/>
            <person name="Que T."/>
            <person name="Du C."/>
            <person name="Cheng J."/>
            <person name="Dai P."/>
            <person name="Han X."/>
            <person name="Huang E."/>
            <person name="Gao Y."/>
            <person name="Liu J."/>
            <person name="Shao H."/>
            <person name="Ye R."/>
            <person name="Li L."/>
            <person name="Wei W."/>
            <person name="Wang X."/>
            <person name="Wang C."/>
            <person name="Huo Q."/>
            <person name="Li W."/>
            <person name="Guo W."/>
            <person name="Chen H."/>
            <person name="Chen S."/>
            <person name="Zhou L."/>
            <person name="Zhou L."/>
            <person name="Ni X."/>
            <person name="Tian J."/>
            <person name="Zhou Y."/>
            <person name="Sheng Y."/>
            <person name="Liu T."/>
            <person name="Pan Y."/>
            <person name="Xia L."/>
            <person name="Li J."/>
            <person name="Zhao F."/>
            <person name="Cao W."/>
        </authorList>
    </citation>
    <scope>NUCLEOTIDE SEQUENCE</scope>
    <source>
        <strain evidence="2">Rmic-2018</strain>
        <tissue evidence="2">Larvae</tissue>
    </source>
</reference>
<organism evidence="2 3">
    <name type="scientific">Rhipicephalus microplus</name>
    <name type="common">Cattle tick</name>
    <name type="synonym">Boophilus microplus</name>
    <dbReference type="NCBI Taxonomy" id="6941"/>
    <lineage>
        <taxon>Eukaryota</taxon>
        <taxon>Metazoa</taxon>
        <taxon>Ecdysozoa</taxon>
        <taxon>Arthropoda</taxon>
        <taxon>Chelicerata</taxon>
        <taxon>Arachnida</taxon>
        <taxon>Acari</taxon>
        <taxon>Parasitiformes</taxon>
        <taxon>Ixodida</taxon>
        <taxon>Ixodoidea</taxon>
        <taxon>Ixodidae</taxon>
        <taxon>Rhipicephalinae</taxon>
        <taxon>Rhipicephalus</taxon>
        <taxon>Boophilus</taxon>
    </lineage>
</organism>
<sequence>MLAANPEVPLTVDHFTFVRTPIYRPPLELVRKAAPRGNAMPVPETAVALAEESKRTASVPCELGQHHASVDNTTGRRVARKRLCCCEEQCSGSKQLRSSENTQLQPSFWQDHALPAGETRLANKHFLKRHGLQKAATELLGEQLRHAAKVDNVQATSPKKLSGSLVAASNNKSRPRKVTDTQPSNLKSASPPRKQVCSPQSSPSDDDKVMKTGPSSPSKDSVVIKDGAANDSVEILEEIVAPSSMSSQGKPLRQFRISKHLQATSPISEPSAVTLVSSSSKRPVVVVRDFLKGGELSDLSLGEDKRTPPKEATLVTPHVRSDYWRNTAAWDIYKVLKARQNGSTPGNRDKSPVAVEVRLTDISTDRAVLDEDVAQASQAPPVQCLPSVVQSKQPAFIEASS</sequence>
<protein>
    <submittedName>
        <fullName evidence="2">Uncharacterized protein</fullName>
    </submittedName>
</protein>
<dbReference type="AlphaFoldDB" id="A0A9J6E2V6"/>
<comment type="caution">
    <text evidence="2">The sequence shown here is derived from an EMBL/GenBank/DDBJ whole genome shotgun (WGS) entry which is preliminary data.</text>
</comment>